<feature type="coiled-coil region" evidence="1">
    <location>
        <begin position="64"/>
        <end position="91"/>
    </location>
</feature>
<evidence type="ECO:0000313" key="3">
    <source>
        <dbReference type="Proteomes" id="UP000016223"/>
    </source>
</evidence>
<dbReference type="AlphaFoldDB" id="T1XKU2"/>
<sequence length="113" mass="12490">MFSNADKRRILQAADSCTKPGEIGALMRREGVYSSSLSTWRRQREAADLAALAPVKRGPKADPHRAETLHIAQLTRERDNLKQRLDKALLVIDVQKKLAALLGNSMDATGELP</sequence>
<keyword evidence="1" id="KW-0175">Coiled coil</keyword>
<dbReference type="Proteomes" id="UP000016223">
    <property type="component" value="Chromosome 2"/>
</dbReference>
<dbReference type="OrthoDB" id="7282227at2"/>
<organism evidence="2 3">
    <name type="scientific">Variovorax paradoxus B4</name>
    <dbReference type="NCBI Taxonomy" id="1246301"/>
    <lineage>
        <taxon>Bacteria</taxon>
        <taxon>Pseudomonadati</taxon>
        <taxon>Pseudomonadota</taxon>
        <taxon>Betaproteobacteria</taxon>
        <taxon>Burkholderiales</taxon>
        <taxon>Comamonadaceae</taxon>
        <taxon>Variovorax</taxon>
    </lineage>
</organism>
<dbReference type="HOGENOM" id="CLU_117165_2_0_4"/>
<name>T1XKU2_VARPD</name>
<evidence type="ECO:0000313" key="2">
    <source>
        <dbReference type="EMBL" id="AGU53203.1"/>
    </source>
</evidence>
<dbReference type="RefSeq" id="WP_021004031.1">
    <property type="nucleotide sequence ID" value="NC_022234.1"/>
</dbReference>
<gene>
    <name evidence="2" type="ORF">VAPA_2c06440</name>
</gene>
<dbReference type="KEGG" id="vpd:VAPA_2c06440"/>
<dbReference type="EMBL" id="CP003912">
    <property type="protein sequence ID" value="AGU53203.1"/>
    <property type="molecule type" value="Genomic_DNA"/>
</dbReference>
<accession>T1XKU2</accession>
<proteinExistence type="predicted"/>
<dbReference type="PATRIC" id="fig|1246301.3.peg.6174"/>
<evidence type="ECO:0000256" key="1">
    <source>
        <dbReference type="SAM" id="Coils"/>
    </source>
</evidence>
<protein>
    <submittedName>
        <fullName evidence="2">Putative transposase</fullName>
    </submittedName>
</protein>
<reference evidence="2 3" key="1">
    <citation type="submission" date="2012-10" db="EMBL/GenBank/DDBJ databases">
        <title>Genome sequence of Variovorax paradoxus B4.</title>
        <authorList>
            <person name="Schuldes J."/>
            <person name="Brandt U."/>
            <person name="Hiessl S."/>
            <person name="Wuebbeler J.H."/>
            <person name="Thuermer A."/>
            <person name="Steinbuechel A."/>
            <person name="Daniel R."/>
        </authorList>
    </citation>
    <scope>NUCLEOTIDE SEQUENCE [LARGE SCALE GENOMIC DNA]</scope>
    <source>
        <strain evidence="2 3">B4</strain>
    </source>
</reference>